<name>A0A7W6CMA5_9HYPH</name>
<evidence type="ECO:0000313" key="2">
    <source>
        <dbReference type="EMBL" id="MBB3962911.1"/>
    </source>
</evidence>
<accession>A0A7W6CMA5</accession>
<organism evidence="2 3">
    <name type="scientific">Rhizobium metallidurans</name>
    <dbReference type="NCBI Taxonomy" id="1265931"/>
    <lineage>
        <taxon>Bacteria</taxon>
        <taxon>Pseudomonadati</taxon>
        <taxon>Pseudomonadota</taxon>
        <taxon>Alphaproteobacteria</taxon>
        <taxon>Hyphomicrobiales</taxon>
        <taxon>Rhizobiaceae</taxon>
        <taxon>Rhizobium/Agrobacterium group</taxon>
        <taxon>Rhizobium</taxon>
    </lineage>
</organism>
<feature type="signal peptide" evidence="1">
    <location>
        <begin position="1"/>
        <end position="25"/>
    </location>
</feature>
<dbReference type="Proteomes" id="UP000582090">
    <property type="component" value="Unassembled WGS sequence"/>
</dbReference>
<evidence type="ECO:0000313" key="3">
    <source>
        <dbReference type="Proteomes" id="UP000582090"/>
    </source>
</evidence>
<gene>
    <name evidence="2" type="ORF">GGQ67_000529</name>
</gene>
<keyword evidence="3" id="KW-1185">Reference proteome</keyword>
<dbReference type="EMBL" id="JACIDW010000001">
    <property type="protein sequence ID" value="MBB3962911.1"/>
    <property type="molecule type" value="Genomic_DNA"/>
</dbReference>
<dbReference type="SUPFAM" id="SSF51182">
    <property type="entry name" value="RmlC-like cupins"/>
    <property type="match status" value="1"/>
</dbReference>
<keyword evidence="2" id="KW-0223">Dioxygenase</keyword>
<feature type="chain" id="PRO_5030919578" evidence="1">
    <location>
        <begin position="26"/>
        <end position="153"/>
    </location>
</feature>
<evidence type="ECO:0000256" key="1">
    <source>
        <dbReference type="SAM" id="SignalP"/>
    </source>
</evidence>
<dbReference type="GO" id="GO:0051213">
    <property type="term" value="F:dioxygenase activity"/>
    <property type="evidence" value="ECO:0007669"/>
    <property type="project" value="UniProtKB-KW"/>
</dbReference>
<protein>
    <submittedName>
        <fullName evidence="2">Quercetin dioxygenase-like cupin family protein</fullName>
    </submittedName>
</protein>
<dbReference type="Gene3D" id="2.60.120.10">
    <property type="entry name" value="Jelly Rolls"/>
    <property type="match status" value="1"/>
</dbReference>
<proteinExistence type="predicted"/>
<dbReference type="InterPro" id="IPR028013">
    <property type="entry name" value="DUF4437"/>
</dbReference>
<dbReference type="InterPro" id="IPR014710">
    <property type="entry name" value="RmlC-like_jellyroll"/>
</dbReference>
<sequence>MYKFSTVSWLAATAITILPTGVSQAEEANAFYSDSSKAVPVTKLEFYQNKEGLTIANGWGDPASGPHSNFIKIVGGEGSTLHSHSSSYYGVVISGVVANEAADSKADQALAAGSYWYQKGGEPHYTKCLSQTECLFFVTSPGAFDYIPTPSSK</sequence>
<comment type="caution">
    <text evidence="2">The sequence shown here is derived from an EMBL/GenBank/DDBJ whole genome shotgun (WGS) entry which is preliminary data.</text>
</comment>
<keyword evidence="2" id="KW-0560">Oxidoreductase</keyword>
<dbReference type="AlphaFoldDB" id="A0A7W6CMA5"/>
<reference evidence="2 3" key="1">
    <citation type="submission" date="2020-08" db="EMBL/GenBank/DDBJ databases">
        <title>Genomic Encyclopedia of Type Strains, Phase IV (KMG-IV): sequencing the most valuable type-strain genomes for metagenomic binning, comparative biology and taxonomic classification.</title>
        <authorList>
            <person name="Goeker M."/>
        </authorList>
    </citation>
    <scope>NUCLEOTIDE SEQUENCE [LARGE SCALE GENOMIC DNA]</scope>
    <source>
        <strain evidence="2 3">DSM 26575</strain>
    </source>
</reference>
<keyword evidence="1" id="KW-0732">Signal</keyword>
<dbReference type="InterPro" id="IPR011051">
    <property type="entry name" value="RmlC_Cupin_sf"/>
</dbReference>
<dbReference type="RefSeq" id="WP_183898611.1">
    <property type="nucleotide sequence ID" value="NZ_JACIDW010000001.1"/>
</dbReference>
<dbReference type="Pfam" id="PF14499">
    <property type="entry name" value="DUF4437"/>
    <property type="match status" value="1"/>
</dbReference>